<dbReference type="AlphaFoldDB" id="A0ABD1P2W6"/>
<feature type="transmembrane region" description="Helical" evidence="2">
    <location>
        <begin position="145"/>
        <end position="164"/>
    </location>
</feature>
<keyword evidence="2" id="KW-1133">Transmembrane helix</keyword>
<feature type="compositionally biased region" description="Low complexity" evidence="1">
    <location>
        <begin position="117"/>
        <end position="134"/>
    </location>
</feature>
<reference evidence="3" key="1">
    <citation type="submission" date="2024-07" db="EMBL/GenBank/DDBJ databases">
        <title>Two chromosome-level genome assemblies of Korean endemic species Abeliophyllum distichum and Forsythia ovata (Oleaceae).</title>
        <authorList>
            <person name="Mun J.H."/>
        </authorList>
    </citation>
    <scope>NUCLEOTIDE SEQUENCE</scope>
    <source>
        <strain evidence="3">KNKB202402200001</strain>
        <tissue evidence="3">Leaf</tissue>
    </source>
</reference>
<name>A0ABD1P2W6_9LAMI</name>
<gene>
    <name evidence="4" type="ORF">Fot_55745</name>
    <name evidence="3" type="ORF">Fot_55874</name>
</gene>
<organism evidence="3 5">
    <name type="scientific">Forsythia ovata</name>
    <dbReference type="NCBI Taxonomy" id="205694"/>
    <lineage>
        <taxon>Eukaryota</taxon>
        <taxon>Viridiplantae</taxon>
        <taxon>Streptophyta</taxon>
        <taxon>Embryophyta</taxon>
        <taxon>Tracheophyta</taxon>
        <taxon>Spermatophyta</taxon>
        <taxon>Magnoliopsida</taxon>
        <taxon>eudicotyledons</taxon>
        <taxon>Gunneridae</taxon>
        <taxon>Pentapetalae</taxon>
        <taxon>asterids</taxon>
        <taxon>lamiids</taxon>
        <taxon>Lamiales</taxon>
        <taxon>Oleaceae</taxon>
        <taxon>Forsythieae</taxon>
        <taxon>Forsythia</taxon>
    </lineage>
</organism>
<dbReference type="PANTHER" id="PTHR36787">
    <property type="entry name" value="TRANSMEMBRANE PROTEIN"/>
    <property type="match status" value="1"/>
</dbReference>
<keyword evidence="2" id="KW-0812">Transmembrane</keyword>
<feature type="region of interest" description="Disordered" evidence="1">
    <location>
        <begin position="226"/>
        <end position="250"/>
    </location>
</feature>
<keyword evidence="2" id="KW-0472">Membrane</keyword>
<protein>
    <recommendedName>
        <fullName evidence="6">Transmembrane protein</fullName>
    </recommendedName>
</protein>
<evidence type="ECO:0000256" key="1">
    <source>
        <dbReference type="SAM" id="MobiDB-lite"/>
    </source>
</evidence>
<reference evidence="5" key="2">
    <citation type="submission" date="2024-07" db="EMBL/GenBank/DDBJ databases">
        <title>Two chromosome-level genome assemblies of Korean endemic species Abeliophyllum distichum and Forsythia ovata (Oleaceae).</title>
        <authorList>
            <person name="Jang H."/>
        </authorList>
    </citation>
    <scope>NUCLEOTIDE SEQUENCE [LARGE SCALE GENOMIC DNA]</scope>
</reference>
<evidence type="ECO:0000313" key="5">
    <source>
        <dbReference type="Proteomes" id="UP001604277"/>
    </source>
</evidence>
<proteinExistence type="predicted"/>
<feature type="compositionally biased region" description="Polar residues" evidence="1">
    <location>
        <begin position="240"/>
        <end position="250"/>
    </location>
</feature>
<feature type="transmembrane region" description="Helical" evidence="2">
    <location>
        <begin position="176"/>
        <end position="195"/>
    </location>
</feature>
<feature type="region of interest" description="Disordered" evidence="1">
    <location>
        <begin position="107"/>
        <end position="134"/>
    </location>
</feature>
<keyword evidence="5" id="KW-1185">Reference proteome</keyword>
<evidence type="ECO:0000313" key="3">
    <source>
        <dbReference type="EMBL" id="KAL2458211.1"/>
    </source>
</evidence>
<evidence type="ECO:0008006" key="6">
    <source>
        <dbReference type="Google" id="ProtNLM"/>
    </source>
</evidence>
<dbReference type="EMBL" id="JBFOLJ010000031">
    <property type="protein sequence ID" value="KAL2458211.1"/>
    <property type="molecule type" value="Genomic_DNA"/>
</dbReference>
<comment type="caution">
    <text evidence="3">The sequence shown here is derived from an EMBL/GenBank/DDBJ whole genome shotgun (WGS) entry which is preliminary data.</text>
</comment>
<sequence length="299" mass="33054">MAELPETQASSSTSSDHNRSSEEQDSLNKQNQVPAFRGLQSPNGDVQMFPFMYPALVPQLFSQQDQEQMNRGPGLYAVPVLPFAQPIVGFPSNALIPFTYNIPVERSSPDTGAVGDEQGQVGEQPQHQQQQPEPQRQVVVRRFQIVFQLDILLILKLAAVIFLFSQDGSRQRLTLLVFFASIVYLYQTGVLAPLIRWLSQGMQRAAAPPQPLRRAVRAENVPAAEREANEHAAAAGGQPEGQNANPQVNNGNRAAVENEHEVEPAEGEVGNRWRGIVKEIQMIIFGFITSLLPGFHNID</sequence>
<feature type="region of interest" description="Disordered" evidence="1">
    <location>
        <begin position="1"/>
        <end position="41"/>
    </location>
</feature>
<dbReference type="Proteomes" id="UP001604277">
    <property type="component" value="Unassembled WGS sequence"/>
</dbReference>
<dbReference type="EMBL" id="JBFOLJ010000029">
    <property type="protein sequence ID" value="KAL2458475.1"/>
    <property type="molecule type" value="Genomic_DNA"/>
</dbReference>
<accession>A0ABD1P2W6</accession>
<evidence type="ECO:0000256" key="2">
    <source>
        <dbReference type="SAM" id="Phobius"/>
    </source>
</evidence>
<evidence type="ECO:0000313" key="4">
    <source>
        <dbReference type="EMBL" id="KAL2458475.1"/>
    </source>
</evidence>